<comment type="cofactor">
    <cofactor evidence="1">
        <name>Ca(2+)</name>
        <dbReference type="ChEBI" id="CHEBI:29108"/>
    </cofactor>
</comment>
<keyword evidence="4" id="KW-0812">Transmembrane</keyword>
<dbReference type="InterPro" id="IPR013780">
    <property type="entry name" value="Glyco_hydro_b"/>
</dbReference>
<protein>
    <submittedName>
        <fullName evidence="7">Beta/alpha-amylase</fullName>
    </submittedName>
</protein>
<dbReference type="InterPro" id="IPR017853">
    <property type="entry name" value="GH"/>
</dbReference>
<keyword evidence="2" id="KW-0479">Metal-binding</keyword>
<keyword evidence="4" id="KW-0472">Membrane</keyword>
<feature type="signal peptide" evidence="5">
    <location>
        <begin position="1"/>
        <end position="24"/>
    </location>
</feature>
<dbReference type="STRING" id="1461582.BN1048_00299"/>
<reference evidence="7 8" key="1">
    <citation type="submission" date="2014-07" db="EMBL/GenBank/DDBJ databases">
        <authorList>
            <person name="Urmite Genomes Urmite Genomes"/>
        </authorList>
    </citation>
    <scope>NUCLEOTIDE SEQUENCE [LARGE SCALE GENOMIC DNA]</scope>
    <source>
        <strain evidence="7 8">13MG44_air</strain>
    </source>
</reference>
<evidence type="ECO:0000259" key="6">
    <source>
        <dbReference type="SMART" id="SM00642"/>
    </source>
</evidence>
<dbReference type="InterPro" id="IPR006047">
    <property type="entry name" value="GH13_cat_dom"/>
</dbReference>
<proteinExistence type="predicted"/>
<accession>A0A078LYR7</accession>
<gene>
    <name evidence="7" type="ORF">BN1048_00299</name>
</gene>
<evidence type="ECO:0000256" key="2">
    <source>
        <dbReference type="ARBA" id="ARBA00022723"/>
    </source>
</evidence>
<dbReference type="Gene3D" id="3.20.20.80">
    <property type="entry name" value="Glycosidases"/>
    <property type="match status" value="2"/>
</dbReference>
<evidence type="ECO:0000256" key="1">
    <source>
        <dbReference type="ARBA" id="ARBA00001913"/>
    </source>
</evidence>
<dbReference type="GO" id="GO:0046872">
    <property type="term" value="F:metal ion binding"/>
    <property type="evidence" value="ECO:0007669"/>
    <property type="project" value="UniProtKB-KW"/>
</dbReference>
<dbReference type="Pfam" id="PF22026">
    <property type="entry name" value="Alpha-amylase_C_2"/>
    <property type="match status" value="1"/>
</dbReference>
<dbReference type="GO" id="GO:0005975">
    <property type="term" value="P:carbohydrate metabolic process"/>
    <property type="evidence" value="ECO:0007669"/>
    <property type="project" value="InterPro"/>
</dbReference>
<evidence type="ECO:0000256" key="3">
    <source>
        <dbReference type="ARBA" id="ARBA00022729"/>
    </source>
</evidence>
<organism evidence="7 8">
    <name type="scientific">Jeotgalicoccus saudimassiliensis</name>
    <dbReference type="NCBI Taxonomy" id="1461582"/>
    <lineage>
        <taxon>Bacteria</taxon>
        <taxon>Bacillati</taxon>
        <taxon>Bacillota</taxon>
        <taxon>Bacilli</taxon>
        <taxon>Bacillales</taxon>
        <taxon>Staphylococcaceae</taxon>
        <taxon>Jeotgalicoccus</taxon>
    </lineage>
</organism>
<dbReference type="OrthoDB" id="9805159at2"/>
<dbReference type="SMART" id="SM00642">
    <property type="entry name" value="Aamy"/>
    <property type="match status" value="1"/>
</dbReference>
<dbReference type="EMBL" id="CCSE01000001">
    <property type="protein sequence ID" value="CDZ99174.1"/>
    <property type="molecule type" value="Genomic_DNA"/>
</dbReference>
<name>A0A078LYR7_9STAP</name>
<dbReference type="PANTHER" id="PTHR10357">
    <property type="entry name" value="ALPHA-AMYLASE FAMILY MEMBER"/>
    <property type="match status" value="1"/>
</dbReference>
<keyword evidence="4" id="KW-1133">Transmembrane helix</keyword>
<evidence type="ECO:0000313" key="8">
    <source>
        <dbReference type="Proteomes" id="UP000044136"/>
    </source>
</evidence>
<dbReference type="HOGENOM" id="CLU_006462_7_3_9"/>
<dbReference type="AlphaFoldDB" id="A0A078LYR7"/>
<evidence type="ECO:0000256" key="4">
    <source>
        <dbReference type="SAM" id="Phobius"/>
    </source>
</evidence>
<keyword evidence="3 5" id="KW-0732">Signal</keyword>
<feature type="transmembrane region" description="Helical" evidence="4">
    <location>
        <begin position="441"/>
        <end position="461"/>
    </location>
</feature>
<evidence type="ECO:0000256" key="5">
    <source>
        <dbReference type="SAM" id="SignalP"/>
    </source>
</evidence>
<feature type="domain" description="Glycosyl hydrolase family 13 catalytic" evidence="6">
    <location>
        <begin position="34"/>
        <end position="347"/>
    </location>
</feature>
<sequence length="479" mass="54336">MKKMLAFMSTVLAVLFMSTGPVSAEENTYDRIYMITVDRFLNNNTSNDIGVTADGDPYYPFGGDFDGVKPYLEYIKDMGFNTVMLSPVTERAEDDYLGYDVTDYGAISEAYGSPEDFNNLIGEAHELDMKVIVDMPAVATDDYTALESPVFNDVQADYYEDIGREIIDLNDADNQETYRAMVQNFIDTYDVDGISMFVNQDGLNAEEFMPEGIETYGILSTGELTSEGFDTTASEQFRAELAETYGGINQDIPEFPEDQQLIMADHWFSERFTHHAAEQNMFPGTRVQQLVNYLYAYRGPIAMTYGTEVAFNGSEYPEVHPQMDFRSDKEVIEFMENIAVVYRNHEIMQSPESETETILNEAGQYLVKYYTDDVDYLLNINNTTETQSNTLKQTAEEEGKVLSGMLIGDMIRPHEGEFIAVLDREETELYSIIDEAGFNNGYLYAAVLIFGIFAVFVWVAASRSKKARLQREQNEQNNK</sequence>
<dbReference type="InterPro" id="IPR054174">
    <property type="entry name" value="Alpha-amylase-like_C"/>
</dbReference>
<dbReference type="eggNOG" id="COG0366">
    <property type="taxonomic scope" value="Bacteria"/>
</dbReference>
<dbReference type="Pfam" id="PF00128">
    <property type="entry name" value="Alpha-amylase"/>
    <property type="match status" value="1"/>
</dbReference>
<dbReference type="SUPFAM" id="SSF51445">
    <property type="entry name" value="(Trans)glycosidases"/>
    <property type="match status" value="1"/>
</dbReference>
<evidence type="ECO:0000313" key="7">
    <source>
        <dbReference type="EMBL" id="CDZ99174.1"/>
    </source>
</evidence>
<feature type="chain" id="PRO_5001741679" evidence="5">
    <location>
        <begin position="25"/>
        <end position="479"/>
    </location>
</feature>
<dbReference type="PANTHER" id="PTHR10357:SF215">
    <property type="entry name" value="ALPHA-AMYLASE 1"/>
    <property type="match status" value="1"/>
</dbReference>
<dbReference type="RefSeq" id="WP_052108721.1">
    <property type="nucleotide sequence ID" value="NZ_CCSE01000001.1"/>
</dbReference>
<dbReference type="Gene3D" id="2.60.40.1180">
    <property type="entry name" value="Golgi alpha-mannosidase II"/>
    <property type="match status" value="1"/>
</dbReference>
<dbReference type="Proteomes" id="UP000044136">
    <property type="component" value="Unassembled WGS sequence"/>
</dbReference>
<keyword evidence="8" id="KW-1185">Reference proteome</keyword>